<dbReference type="STRING" id="1795632.TH606_03275"/>
<proteinExistence type="predicted"/>
<dbReference type="PANTHER" id="PTHR34227">
    <property type="entry name" value="CHAPERONE PROTEIN YCDY"/>
    <property type="match status" value="1"/>
</dbReference>
<name>A0A177E8E3_9BACT</name>
<evidence type="ECO:0000313" key="2">
    <source>
        <dbReference type="EMBL" id="OAG28175.1"/>
    </source>
</evidence>
<dbReference type="EMBL" id="LSFI01000010">
    <property type="protein sequence ID" value="OAG28175.1"/>
    <property type="molecule type" value="Genomic_DNA"/>
</dbReference>
<accession>A0A177E8E3</accession>
<keyword evidence="3" id="KW-1185">Reference proteome</keyword>
<dbReference type="SUPFAM" id="SSF89155">
    <property type="entry name" value="TorD-like"/>
    <property type="match status" value="1"/>
</dbReference>
<dbReference type="PANTHER" id="PTHR34227:SF1">
    <property type="entry name" value="DIMETHYL SULFOXIDE REDUCTASE CHAPERONE-RELATED"/>
    <property type="match status" value="1"/>
</dbReference>
<dbReference type="AlphaFoldDB" id="A0A177E8E3"/>
<reference evidence="2 3" key="1">
    <citation type="submission" date="2016-02" db="EMBL/GenBank/DDBJ databases">
        <title>Draft genome sequence of Thermodesulfatator sp. S606.</title>
        <authorList>
            <person name="Lai Q."/>
            <person name="Cao J."/>
            <person name="Dupont S."/>
            <person name="Shao Z."/>
            <person name="Jebbar M."/>
            <person name="Alain K."/>
        </authorList>
    </citation>
    <scope>NUCLEOTIDE SEQUENCE [LARGE SCALE GENOMIC DNA]</scope>
    <source>
        <strain evidence="2 3">S606</strain>
    </source>
</reference>
<sequence>MTLSEIDRARVFMFDFLKSLFWEEPTPEKRETWLKVLEKIAGQTDFEPLDEALLDLKEFLRETSPKELQDEYYELFVNPAREKPLVLTASYIIDGKAIGPTLAKLRKILNEIGITRTENFKEPEDSLIFLLDLMTTLIENSSTSNIYPKWLETIFEDFLLPCAEGAYERLTSEEKAYFYQKCAKVLKYYLELEKRFLVEK</sequence>
<keyword evidence="1" id="KW-0143">Chaperone</keyword>
<dbReference type="Pfam" id="PF02613">
    <property type="entry name" value="Nitrate_red_del"/>
    <property type="match status" value="1"/>
</dbReference>
<dbReference type="Proteomes" id="UP000076964">
    <property type="component" value="Unassembled WGS sequence"/>
</dbReference>
<dbReference type="OrthoDB" id="5431740at2"/>
<dbReference type="RefSeq" id="WP_068541271.1">
    <property type="nucleotide sequence ID" value="NZ_LSFI01000010.1"/>
</dbReference>
<gene>
    <name evidence="2" type="ORF">TH606_03275</name>
</gene>
<dbReference type="InterPro" id="IPR036411">
    <property type="entry name" value="TorD-like_sf"/>
</dbReference>
<organism evidence="2 3">
    <name type="scientific">Thermodesulfatator autotrophicus</name>
    <dbReference type="NCBI Taxonomy" id="1795632"/>
    <lineage>
        <taxon>Bacteria</taxon>
        <taxon>Pseudomonadati</taxon>
        <taxon>Thermodesulfobacteriota</taxon>
        <taxon>Thermodesulfobacteria</taxon>
        <taxon>Thermodesulfobacteriales</taxon>
        <taxon>Thermodesulfatatoraceae</taxon>
        <taxon>Thermodesulfatator</taxon>
    </lineage>
</organism>
<evidence type="ECO:0000313" key="3">
    <source>
        <dbReference type="Proteomes" id="UP000076964"/>
    </source>
</evidence>
<dbReference type="InterPro" id="IPR050289">
    <property type="entry name" value="TorD/DmsD_chaperones"/>
</dbReference>
<comment type="caution">
    <text evidence="2">The sequence shown here is derived from an EMBL/GenBank/DDBJ whole genome shotgun (WGS) entry which is preliminary data.</text>
</comment>
<dbReference type="Gene3D" id="1.10.3480.10">
    <property type="entry name" value="TorD-like"/>
    <property type="match status" value="1"/>
</dbReference>
<dbReference type="InterPro" id="IPR020945">
    <property type="entry name" value="DMSO/NO3_reduct_chaperone"/>
</dbReference>
<protein>
    <submittedName>
        <fullName evidence="2">Uncharacterized protein</fullName>
    </submittedName>
</protein>
<evidence type="ECO:0000256" key="1">
    <source>
        <dbReference type="ARBA" id="ARBA00023186"/>
    </source>
</evidence>